<organism evidence="2 3">
    <name type="scientific">Asparagus officinalis</name>
    <name type="common">Garden asparagus</name>
    <dbReference type="NCBI Taxonomy" id="4686"/>
    <lineage>
        <taxon>Eukaryota</taxon>
        <taxon>Viridiplantae</taxon>
        <taxon>Streptophyta</taxon>
        <taxon>Embryophyta</taxon>
        <taxon>Tracheophyta</taxon>
        <taxon>Spermatophyta</taxon>
        <taxon>Magnoliopsida</taxon>
        <taxon>Liliopsida</taxon>
        <taxon>Asparagales</taxon>
        <taxon>Asparagaceae</taxon>
        <taxon>Asparagoideae</taxon>
        <taxon>Asparagus</taxon>
    </lineage>
</organism>
<dbReference type="Pfam" id="PF00795">
    <property type="entry name" value="CN_hydrolase"/>
    <property type="match status" value="1"/>
</dbReference>
<proteinExistence type="predicted"/>
<dbReference type="GO" id="GO:0016810">
    <property type="term" value="F:hydrolase activity, acting on carbon-nitrogen (but not peptide) bonds"/>
    <property type="evidence" value="ECO:0007669"/>
    <property type="project" value="UniProtKB-ARBA"/>
</dbReference>
<dbReference type="InterPro" id="IPR039273">
    <property type="entry name" value="TEPSIN"/>
</dbReference>
<dbReference type="EMBL" id="CM007385">
    <property type="protein sequence ID" value="ONK69019.1"/>
    <property type="molecule type" value="Genomic_DNA"/>
</dbReference>
<dbReference type="PANTHER" id="PTHR21514:SF0">
    <property type="entry name" value="AP-4 COMPLEX ACCESSORY SUBUNIT TEPSIN"/>
    <property type="match status" value="1"/>
</dbReference>
<dbReference type="Gramene" id="ONK69019">
    <property type="protein sequence ID" value="ONK69019"/>
    <property type="gene ID" value="A4U43_C05F18440"/>
</dbReference>
<feature type="domain" description="CN hydrolase" evidence="1">
    <location>
        <begin position="5"/>
        <end position="61"/>
    </location>
</feature>
<protein>
    <recommendedName>
        <fullName evidence="1">CN hydrolase domain-containing protein</fullName>
    </recommendedName>
</protein>
<dbReference type="Gene3D" id="3.60.110.10">
    <property type="entry name" value="Carbon-nitrogen hydrolase"/>
    <property type="match status" value="1"/>
</dbReference>
<dbReference type="Proteomes" id="UP000243459">
    <property type="component" value="Chromosome 5"/>
</dbReference>
<name>A0A5P1EWF6_ASPOF</name>
<evidence type="ECO:0000259" key="1">
    <source>
        <dbReference type="Pfam" id="PF00795"/>
    </source>
</evidence>
<dbReference type="InterPro" id="IPR036526">
    <property type="entry name" value="C-N_Hydrolase_sf"/>
</dbReference>
<evidence type="ECO:0000313" key="2">
    <source>
        <dbReference type="EMBL" id="ONK69019.1"/>
    </source>
</evidence>
<gene>
    <name evidence="2" type="ORF">A4U43_C05F18440</name>
</gene>
<dbReference type="GO" id="GO:0032588">
    <property type="term" value="C:trans-Golgi network membrane"/>
    <property type="evidence" value="ECO:0007669"/>
    <property type="project" value="TreeGrafter"/>
</dbReference>
<sequence>MRQLTVATCNLNQWAMDFDDDMKNIKESIFRAKKQGAVIRIGPELEITGYGCEDHFLEQDTVVHSFPVVSSDEGFNPAYFSISCQLDQKVRMKVCCVLESILRKKDNEHLSIIASYFSERRESVVKYSDVPQVSLREKANKVLSLLDGDKIFGTGNQVEQSNTRPMPVPAVQMPDLIDTSDANDYGTESLTQKHVDQNIGNLTTSGSLVDDLFGDGPVAGLNSSENRSKDDPFADVSFHVTEEKQLDDIFSRLTVDVNKSENEQKVNKEFGLLDAFSSNSDLLLQESETKTSNDHDLMTGLSLNSNVLEKNQPFIRTSFVDTINLSSQMPTNQSSQGTVSSALNGGLGSNSLFPMAAIQYNMPQTMMFNPSYTNQPMNYAAIGAFIAQQQLLFQNVGNINAGYGHAVDGSHSALPDIFQLSKNPVQNHATTLTSSKEDTKAFDFILVLGAGCWSCRMLLYSRLQLIDKE</sequence>
<dbReference type="AlphaFoldDB" id="A0A5P1EWF6"/>
<accession>A0A5P1EWF6</accession>
<keyword evidence="3" id="KW-1185">Reference proteome</keyword>
<evidence type="ECO:0000313" key="3">
    <source>
        <dbReference type="Proteomes" id="UP000243459"/>
    </source>
</evidence>
<dbReference type="PANTHER" id="PTHR21514">
    <property type="entry name" value="AP-4 COMPLEX ACCESSORY SUBUNIT TEPSIN"/>
    <property type="match status" value="1"/>
</dbReference>
<dbReference type="InterPro" id="IPR003010">
    <property type="entry name" value="C-N_Hydrolase"/>
</dbReference>
<dbReference type="OMA" id="NKEHADI"/>
<dbReference type="SUPFAM" id="SSF56317">
    <property type="entry name" value="Carbon-nitrogen hydrolase"/>
    <property type="match status" value="1"/>
</dbReference>
<reference evidence="3" key="1">
    <citation type="journal article" date="2017" name="Nat. Commun.">
        <title>The asparagus genome sheds light on the origin and evolution of a young Y chromosome.</title>
        <authorList>
            <person name="Harkess A."/>
            <person name="Zhou J."/>
            <person name="Xu C."/>
            <person name="Bowers J.E."/>
            <person name="Van der Hulst R."/>
            <person name="Ayyampalayam S."/>
            <person name="Mercati F."/>
            <person name="Riccardi P."/>
            <person name="McKain M.R."/>
            <person name="Kakrana A."/>
            <person name="Tang H."/>
            <person name="Ray J."/>
            <person name="Groenendijk J."/>
            <person name="Arikit S."/>
            <person name="Mathioni S.M."/>
            <person name="Nakano M."/>
            <person name="Shan H."/>
            <person name="Telgmann-Rauber A."/>
            <person name="Kanno A."/>
            <person name="Yue Z."/>
            <person name="Chen H."/>
            <person name="Li W."/>
            <person name="Chen Y."/>
            <person name="Xu X."/>
            <person name="Zhang Y."/>
            <person name="Luo S."/>
            <person name="Chen H."/>
            <person name="Gao J."/>
            <person name="Mao Z."/>
            <person name="Pires J.C."/>
            <person name="Luo M."/>
            <person name="Kudrna D."/>
            <person name="Wing R.A."/>
            <person name="Meyers B.C."/>
            <person name="Yi K."/>
            <person name="Kong H."/>
            <person name="Lavrijsen P."/>
            <person name="Sunseri F."/>
            <person name="Falavigna A."/>
            <person name="Ye Y."/>
            <person name="Leebens-Mack J.H."/>
            <person name="Chen G."/>
        </authorList>
    </citation>
    <scope>NUCLEOTIDE SEQUENCE [LARGE SCALE GENOMIC DNA]</scope>
    <source>
        <strain evidence="3">cv. DH0086</strain>
    </source>
</reference>